<feature type="domain" description="ABC transmembrane type-1" evidence="12">
    <location>
        <begin position="274"/>
        <end position="547"/>
    </location>
</feature>
<feature type="transmembrane region" description="Helical" evidence="10">
    <location>
        <begin position="380"/>
        <end position="397"/>
    </location>
</feature>
<keyword evidence="7 10" id="KW-0472">Membrane</keyword>
<evidence type="ECO:0000256" key="6">
    <source>
        <dbReference type="ARBA" id="ARBA00022989"/>
    </source>
</evidence>
<dbReference type="InterPro" id="IPR017871">
    <property type="entry name" value="ABC_transporter-like_CS"/>
</dbReference>
<dbReference type="Pfam" id="PF00664">
    <property type="entry name" value="ABC_membrane"/>
    <property type="match status" value="1"/>
</dbReference>
<keyword evidence="4" id="KW-0547">Nucleotide-binding</keyword>
<dbReference type="PROSITE" id="PS50929">
    <property type="entry name" value="ABC_TM1F"/>
    <property type="match status" value="2"/>
</dbReference>
<dbReference type="Pfam" id="PF00005">
    <property type="entry name" value="ABC_tran"/>
    <property type="match status" value="2"/>
</dbReference>
<dbReference type="CDD" id="cd03250">
    <property type="entry name" value="ABCC_MRP_domain1"/>
    <property type="match status" value="1"/>
</dbReference>
<keyword evidence="6 10" id="KW-1133">Transmembrane helix</keyword>
<dbReference type="PANTHER" id="PTHR24223">
    <property type="entry name" value="ATP-BINDING CASSETTE SUB-FAMILY C"/>
    <property type="match status" value="1"/>
</dbReference>
<dbReference type="CDD" id="cd18579">
    <property type="entry name" value="ABC_6TM_ABCC_D1"/>
    <property type="match status" value="1"/>
</dbReference>
<sequence>MMVASCPSDGSVTWLSGRCGIDFTVAFEDYVLILIPATCLLLIAPIRLRTIWSRSIKVATPTVLQLSKNLSALLFIGSSFAMLVANCTRSEIARSAEIPASVVAFLASGIACALSYLEHLKSIRPSKLLQLYLLVALVVEAVHLRTTWTRHDDLVLQSIGILQVVSCASFLAAESAGKEHILLTRKRRSPQDVNDLFSERMFWWLNHLFKQGYRKILLPTDLDETDKDLSSPEVGRKFRLEWLRQYNRNPEVSLIWITFSALTYDVLFPVLPRLLLLGVTFAQPYLILRFINYLETTTEGGTEEGVLLVLATAVVYTAIATFQGWYKQSVGRLSVKIRGCLITALHDKALRCRSSAKSSPLMLMNVDVEKAVLGVKQMHDYWATILAIGIALALLYMQIGYVFIAPLILLVALITASSLNGKRVLPRQKIWLSATQDRVSYITGVIASLKNIKLLGIGPSVLQEGTDFREREVEAHKAVRLSMLLNITLSNCTYQLATLVLYTAFAVRTHYGGPPLTNTTLFTSLSILKLFTTPMMDMIQAISTTLQAISSSQRIQSYLIVDGHPDHRRIGAMDEDDSAIPTQPSFRLSETHRVAHLQNVTCQYSPDAPALANVSCTFKPGTLTMILGSVGSGKSTLLRTLLGEMNVTNGFVSVATEDAAFCEQTPWLWHGTVKENICGASPFDGKWFDQVIWACALQEDLQQFPKGIHTLVGSDGTALSGGQKNRISLARALYSRKRLMLLDDILSGLDTRTEQRVWKRVLGPTGLLKTLGCTVLFATHAIGWIQFADYVICIADGKIEYQGSPRTAPSAYNLTKTDTNRPPSPSEQDHYTIDSTSYEEADTQNPTLPEATQGSDMRVYRTYLRSFGTTLTLIYFLLSSAFTGTSVMQNLWLKWWASASPIDPQGLAKYAGVFGGITAGFVMVASAFIGFSMLALLPRSSKYLHVQQWTALVKVSFASWGSKDTGSVANRFSQDISIVDSQLSMNFINFTAIVFDCIATAALLIIATPFIAAALPVLLVIFWAIQKVYLRTSKQLRILDLEAKAPMCTHFLETVSGIVTITAYRWSQVYHDRNAKLLEDSQVPFYLLESVQNWLSFVLNLVVAGLATTVMAIAVRLRSNVDAGYVGLALIQIMDLGMYCEQLIVSWTGLETSLGAITRMNEFIDETPQEEQGQVSPPLDWLSKGEIRIENLVASYSETAEPILKNINLSVKAGEKVALCGRTGSGKSSLASSIFGLLYIREGSVSIDDVDITKVSQDLLRSQMVAIPQDPYFSPGTVRHNLALTAPAVHSLSDSAMLDALRKVGLFTKFNALAAESGDTWLGALDVELEPTNMLTKGQMQLFAMARAIISDGQIVLVDEATSGLDHASEIMVQKLLREELSGRTIIAIAHHLQTIMDFDTVIVVDNGRIAEMGSPTDLAHEEGTLFSQLLRAAEE</sequence>
<evidence type="ECO:0000256" key="1">
    <source>
        <dbReference type="ARBA" id="ARBA00004141"/>
    </source>
</evidence>
<dbReference type="Gene3D" id="1.20.1560.10">
    <property type="entry name" value="ABC transporter type 1, transmembrane domain"/>
    <property type="match status" value="2"/>
</dbReference>
<comment type="caution">
    <text evidence="13">The sequence shown here is derived from an EMBL/GenBank/DDBJ whole genome shotgun (WGS) entry which is preliminary data.</text>
</comment>
<dbReference type="PROSITE" id="PS50893">
    <property type="entry name" value="ABC_TRANSPORTER_2"/>
    <property type="match status" value="2"/>
</dbReference>
<reference evidence="13 14" key="1">
    <citation type="submission" date="2024-07" db="EMBL/GenBank/DDBJ databases">
        <title>Draft sequence of the Neodothiora populina.</title>
        <authorList>
            <person name="Drown D.D."/>
            <person name="Schuette U.S."/>
            <person name="Buechlein A.B."/>
            <person name="Rusch D.R."/>
            <person name="Winton L.W."/>
            <person name="Adams G.A."/>
        </authorList>
    </citation>
    <scope>NUCLEOTIDE SEQUENCE [LARGE SCALE GENOMIC DNA]</scope>
    <source>
        <strain evidence="13 14">CPC 39397</strain>
    </source>
</reference>
<dbReference type="Gene3D" id="3.40.50.300">
    <property type="entry name" value="P-loop containing nucleotide triphosphate hydrolases"/>
    <property type="match status" value="2"/>
</dbReference>
<dbReference type="Pfam" id="PF24357">
    <property type="entry name" value="TMD0_ABC"/>
    <property type="match status" value="1"/>
</dbReference>
<dbReference type="RefSeq" id="XP_069197742.1">
    <property type="nucleotide sequence ID" value="XM_069345540.1"/>
</dbReference>
<dbReference type="EMBL" id="JBFMKM010000013">
    <property type="protein sequence ID" value="KAL1301466.1"/>
    <property type="molecule type" value="Genomic_DNA"/>
</dbReference>
<keyword evidence="14" id="KW-1185">Reference proteome</keyword>
<feature type="transmembrane region" description="Helical" evidence="10">
    <location>
        <begin position="913"/>
        <end position="937"/>
    </location>
</feature>
<evidence type="ECO:0000256" key="8">
    <source>
        <dbReference type="ARBA" id="ARBA00023180"/>
    </source>
</evidence>
<evidence type="ECO:0000256" key="2">
    <source>
        <dbReference type="ARBA" id="ARBA00022448"/>
    </source>
</evidence>
<dbReference type="SUPFAM" id="SSF52540">
    <property type="entry name" value="P-loop containing nucleoside triphosphate hydrolases"/>
    <property type="match status" value="2"/>
</dbReference>
<feature type="compositionally biased region" description="Polar residues" evidence="9">
    <location>
        <begin position="810"/>
        <end position="821"/>
    </location>
</feature>
<feature type="transmembrane region" description="Helical" evidence="10">
    <location>
        <begin position="30"/>
        <end position="48"/>
    </location>
</feature>
<dbReference type="InterPro" id="IPR056227">
    <property type="entry name" value="TMD0_ABC"/>
</dbReference>
<feature type="transmembrane region" description="Helical" evidence="10">
    <location>
        <begin position="1013"/>
        <end position="1030"/>
    </location>
</feature>
<dbReference type="InterPro" id="IPR011527">
    <property type="entry name" value="ABC1_TM_dom"/>
</dbReference>
<evidence type="ECO:0000313" key="13">
    <source>
        <dbReference type="EMBL" id="KAL1301466.1"/>
    </source>
</evidence>
<organism evidence="13 14">
    <name type="scientific">Neodothiora populina</name>
    <dbReference type="NCBI Taxonomy" id="2781224"/>
    <lineage>
        <taxon>Eukaryota</taxon>
        <taxon>Fungi</taxon>
        <taxon>Dikarya</taxon>
        <taxon>Ascomycota</taxon>
        <taxon>Pezizomycotina</taxon>
        <taxon>Dothideomycetes</taxon>
        <taxon>Dothideomycetidae</taxon>
        <taxon>Dothideales</taxon>
        <taxon>Dothioraceae</taxon>
        <taxon>Neodothiora</taxon>
    </lineage>
</organism>
<evidence type="ECO:0000259" key="11">
    <source>
        <dbReference type="PROSITE" id="PS50893"/>
    </source>
</evidence>
<feature type="transmembrane region" description="Helical" evidence="10">
    <location>
        <begin position="306"/>
        <end position="326"/>
    </location>
</feature>
<feature type="transmembrane region" description="Helical" evidence="10">
    <location>
        <begin position="1094"/>
        <end position="1115"/>
    </location>
</feature>
<dbReference type="CDD" id="cd18580">
    <property type="entry name" value="ABC_6TM_ABCC_D2"/>
    <property type="match status" value="1"/>
</dbReference>
<dbReference type="InterPro" id="IPR044746">
    <property type="entry name" value="ABCC_6TM_D1"/>
</dbReference>
<dbReference type="InterPro" id="IPR044726">
    <property type="entry name" value="ABCC_6TM_D2"/>
</dbReference>
<dbReference type="PANTHER" id="PTHR24223:SF399">
    <property type="entry name" value="ABC TRANSPORTER ATNG"/>
    <property type="match status" value="1"/>
</dbReference>
<evidence type="ECO:0000256" key="7">
    <source>
        <dbReference type="ARBA" id="ARBA00023136"/>
    </source>
</evidence>
<feature type="domain" description="ABC transporter" evidence="11">
    <location>
        <begin position="1187"/>
        <end position="1432"/>
    </location>
</feature>
<feature type="transmembrane region" description="Helical" evidence="10">
    <location>
        <begin position="98"/>
        <end position="117"/>
    </location>
</feature>
<dbReference type="PROSITE" id="PS00211">
    <property type="entry name" value="ABC_TRANSPORTER_1"/>
    <property type="match status" value="1"/>
</dbReference>
<evidence type="ECO:0008006" key="15">
    <source>
        <dbReference type="Google" id="ProtNLM"/>
    </source>
</evidence>
<keyword evidence="8" id="KW-0325">Glycoprotein</keyword>
<gene>
    <name evidence="13" type="ORF">AAFC00_005715</name>
</gene>
<feature type="domain" description="ABC transmembrane type-1" evidence="12">
    <location>
        <begin position="873"/>
        <end position="1152"/>
    </location>
</feature>
<dbReference type="InterPro" id="IPR003593">
    <property type="entry name" value="AAA+_ATPase"/>
</dbReference>
<keyword evidence="2" id="KW-0813">Transport</keyword>
<name>A0ABR3P5M2_9PEZI</name>
<evidence type="ECO:0000256" key="3">
    <source>
        <dbReference type="ARBA" id="ARBA00022692"/>
    </source>
</evidence>
<dbReference type="SUPFAM" id="SSF90123">
    <property type="entry name" value="ABC transporter transmembrane region"/>
    <property type="match status" value="2"/>
</dbReference>
<dbReference type="InterPro" id="IPR003439">
    <property type="entry name" value="ABC_transporter-like_ATP-bd"/>
</dbReference>
<dbReference type="InterPro" id="IPR036640">
    <property type="entry name" value="ABC1_TM_sf"/>
</dbReference>
<evidence type="ECO:0000256" key="4">
    <source>
        <dbReference type="ARBA" id="ARBA00022741"/>
    </source>
</evidence>
<keyword evidence="5" id="KW-0067">ATP-binding</keyword>
<dbReference type="SMART" id="SM00382">
    <property type="entry name" value="AAA"/>
    <property type="match status" value="2"/>
</dbReference>
<evidence type="ECO:0000256" key="5">
    <source>
        <dbReference type="ARBA" id="ARBA00022840"/>
    </source>
</evidence>
<dbReference type="InterPro" id="IPR050173">
    <property type="entry name" value="ABC_transporter_C-like"/>
</dbReference>
<evidence type="ECO:0000313" key="14">
    <source>
        <dbReference type="Proteomes" id="UP001562354"/>
    </source>
</evidence>
<feature type="transmembrane region" description="Helical" evidence="10">
    <location>
        <begin position="69"/>
        <end position="86"/>
    </location>
</feature>
<dbReference type="Proteomes" id="UP001562354">
    <property type="component" value="Unassembled WGS sequence"/>
</dbReference>
<dbReference type="GeneID" id="95979414"/>
<feature type="domain" description="ABC transporter" evidence="11">
    <location>
        <begin position="595"/>
        <end position="821"/>
    </location>
</feature>
<proteinExistence type="predicted"/>
<feature type="region of interest" description="Disordered" evidence="9">
    <location>
        <begin position="810"/>
        <end position="831"/>
    </location>
</feature>
<dbReference type="InterPro" id="IPR027417">
    <property type="entry name" value="P-loop_NTPase"/>
</dbReference>
<evidence type="ECO:0000256" key="9">
    <source>
        <dbReference type="SAM" id="MobiDB-lite"/>
    </source>
</evidence>
<keyword evidence="3 10" id="KW-0812">Transmembrane</keyword>
<feature type="transmembrane region" description="Helical" evidence="10">
    <location>
        <begin position="867"/>
        <end position="893"/>
    </location>
</feature>
<comment type="subcellular location">
    <subcellularLocation>
        <location evidence="1">Membrane</location>
        <topology evidence="1">Multi-pass membrane protein</topology>
    </subcellularLocation>
</comment>
<evidence type="ECO:0000259" key="12">
    <source>
        <dbReference type="PROSITE" id="PS50929"/>
    </source>
</evidence>
<accession>A0ABR3P5M2</accession>
<evidence type="ECO:0000256" key="10">
    <source>
        <dbReference type="SAM" id="Phobius"/>
    </source>
</evidence>
<protein>
    <recommendedName>
        <fullName evidence="15">P-loop containing nucleoside triphosphate hydrolase protein</fullName>
    </recommendedName>
</protein>